<dbReference type="AlphaFoldDB" id="T1B0K7"/>
<reference evidence="2" key="2">
    <citation type="journal article" date="2014" name="ISME J.">
        <title>Microbial stratification in low pH oxic and suboxic macroscopic growths along an acid mine drainage.</title>
        <authorList>
            <person name="Mendez-Garcia C."/>
            <person name="Mesa V."/>
            <person name="Sprenger R.R."/>
            <person name="Richter M."/>
            <person name="Diez M.S."/>
            <person name="Solano J."/>
            <person name="Bargiela R."/>
            <person name="Golyshina O.V."/>
            <person name="Manteca A."/>
            <person name="Ramos J.L."/>
            <person name="Gallego J.R."/>
            <person name="Llorente I."/>
            <person name="Martins Dos Santos V.A."/>
            <person name="Jensen O.N."/>
            <person name="Pelaez A.I."/>
            <person name="Sanchez J."/>
            <person name="Ferrer M."/>
        </authorList>
    </citation>
    <scope>NUCLEOTIDE SEQUENCE</scope>
</reference>
<dbReference type="GO" id="GO:0003964">
    <property type="term" value="F:RNA-directed DNA polymerase activity"/>
    <property type="evidence" value="ECO:0007669"/>
    <property type="project" value="UniProtKB-KW"/>
</dbReference>
<sequence length="102" mass="12002">SYEHISFDFLGYSFRARRANGPRGFFQSFSPAMSAKARKAVGHVVRDWHLKRWSGADLSSIAREINPQVRGWINYYGAFYRSELDFLARRINQHLVRWALHK</sequence>
<reference evidence="2" key="1">
    <citation type="submission" date="2013-08" db="EMBL/GenBank/DDBJ databases">
        <authorList>
            <person name="Mendez C."/>
            <person name="Richter M."/>
            <person name="Ferrer M."/>
            <person name="Sanchez J."/>
        </authorList>
    </citation>
    <scope>NUCLEOTIDE SEQUENCE</scope>
</reference>
<evidence type="ECO:0000259" key="1">
    <source>
        <dbReference type="Pfam" id="PF08388"/>
    </source>
</evidence>
<comment type="caution">
    <text evidence="2">The sequence shown here is derived from an EMBL/GenBank/DDBJ whole genome shotgun (WGS) entry which is preliminary data.</text>
</comment>
<organism evidence="2">
    <name type="scientific">mine drainage metagenome</name>
    <dbReference type="NCBI Taxonomy" id="410659"/>
    <lineage>
        <taxon>unclassified sequences</taxon>
        <taxon>metagenomes</taxon>
        <taxon>ecological metagenomes</taxon>
    </lineage>
</organism>
<dbReference type="InterPro" id="IPR013597">
    <property type="entry name" value="Mat_intron_G2"/>
</dbReference>
<keyword evidence="2" id="KW-0548">Nucleotidyltransferase</keyword>
<gene>
    <name evidence="2" type="ORF">B2A_02999</name>
</gene>
<evidence type="ECO:0000313" key="2">
    <source>
        <dbReference type="EMBL" id="EQD62083.1"/>
    </source>
</evidence>
<keyword evidence="2" id="KW-0808">Transferase</keyword>
<dbReference type="EMBL" id="AUZZ01002015">
    <property type="protein sequence ID" value="EQD62083.1"/>
    <property type="molecule type" value="Genomic_DNA"/>
</dbReference>
<feature type="non-terminal residue" evidence="2">
    <location>
        <position position="1"/>
    </location>
</feature>
<name>T1B0K7_9ZZZZ</name>
<accession>T1B0K7</accession>
<keyword evidence="2" id="KW-0695">RNA-directed DNA polymerase</keyword>
<protein>
    <submittedName>
        <fullName evidence="2">RNA-directed DNA polymerase (Reverse transcriptase)</fullName>
    </submittedName>
</protein>
<feature type="non-terminal residue" evidence="2">
    <location>
        <position position="102"/>
    </location>
</feature>
<feature type="domain" description="Group II intron maturase-specific" evidence="1">
    <location>
        <begin position="41"/>
        <end position="102"/>
    </location>
</feature>
<dbReference type="Pfam" id="PF08388">
    <property type="entry name" value="GIIM"/>
    <property type="match status" value="1"/>
</dbReference>
<proteinExistence type="predicted"/>